<protein>
    <submittedName>
        <fullName evidence="1">ORF177</fullName>
    </submittedName>
</protein>
<accession>A0A2D3I6M3</accession>
<reference evidence="1" key="1">
    <citation type="journal article" date="2018" name="Aquaculture">
        <title>Complete genome sequence of a white spot syndrome virus associated with a disease incursion in Australia.</title>
        <authorList>
            <person name="Oakey J."/>
            <person name="Smith C.S."/>
        </authorList>
    </citation>
    <scope>NUCLEOTIDE SEQUENCE [LARGE SCALE GENOMIC DNA]</scope>
    <source>
        <strain evidence="1">WSSV-AU</strain>
    </source>
</reference>
<evidence type="ECO:0000313" key="1">
    <source>
        <dbReference type="EMBL" id="ATU84047.1"/>
    </source>
</evidence>
<proteinExistence type="predicted"/>
<dbReference type="Proteomes" id="UP000267516">
    <property type="component" value="Segment"/>
</dbReference>
<dbReference type="EMBL" id="MF768985">
    <property type="protein sequence ID" value="ATU84047.1"/>
    <property type="molecule type" value="Genomic_DNA"/>
</dbReference>
<name>A0A2D3I6M3_9VIRU</name>
<organism evidence="1">
    <name type="scientific">White spot syndrome virus</name>
    <dbReference type="NCBI Taxonomy" id="342409"/>
    <lineage>
        <taxon>Viruses</taxon>
        <taxon>Viruses incertae sedis</taxon>
        <taxon>Naldaviricetes</taxon>
        <taxon>Nimaviridae</taxon>
        <taxon>Whispovirus</taxon>
    </lineage>
</organism>
<sequence length="67" mass="7662">MLSLGYDLETSLKVTTQHTCLALHSRRMTKGIQKELNMKMWSFQRLIVISLNSIMTQTLAHVIDLDG</sequence>